<keyword evidence="6" id="KW-1185">Reference proteome</keyword>
<dbReference type="EMBL" id="JABBNU010000013">
    <property type="protein sequence ID" value="NMM50515.1"/>
    <property type="molecule type" value="Genomic_DNA"/>
</dbReference>
<evidence type="ECO:0000256" key="2">
    <source>
        <dbReference type="ARBA" id="ARBA00023015"/>
    </source>
</evidence>
<dbReference type="Pfam" id="PF03965">
    <property type="entry name" value="Penicillinase_R"/>
    <property type="match status" value="1"/>
</dbReference>
<dbReference type="GO" id="GO:0003677">
    <property type="term" value="F:DNA binding"/>
    <property type="evidence" value="ECO:0007669"/>
    <property type="project" value="UniProtKB-KW"/>
</dbReference>
<sequence length="132" mass="15369">MGIVNKDDSKVLTKAEEQVMQILWDIDKGFVKDILDKIPEPKPAYNTVSTIVRILEKKGFVGYNAYGKTHEYFPLIDKETYSNEFLQNFIGKYFKGSFQNLVSFFVKENNVDSKELEQMMNLVKKDLNKNNE</sequence>
<dbReference type="AlphaFoldDB" id="A0A848J4V6"/>
<keyword evidence="2" id="KW-0805">Transcription regulation</keyword>
<proteinExistence type="inferred from homology"/>
<dbReference type="Gene3D" id="1.10.4040.10">
    <property type="entry name" value="Penicillinase repressor domain"/>
    <property type="match status" value="1"/>
</dbReference>
<dbReference type="InterPro" id="IPR005650">
    <property type="entry name" value="BlaI_family"/>
</dbReference>
<dbReference type="GO" id="GO:0045892">
    <property type="term" value="P:negative regulation of DNA-templated transcription"/>
    <property type="evidence" value="ECO:0007669"/>
    <property type="project" value="InterPro"/>
</dbReference>
<evidence type="ECO:0000256" key="4">
    <source>
        <dbReference type="ARBA" id="ARBA00023163"/>
    </source>
</evidence>
<name>A0A848J4V6_9BACT</name>
<evidence type="ECO:0000256" key="3">
    <source>
        <dbReference type="ARBA" id="ARBA00023125"/>
    </source>
</evidence>
<evidence type="ECO:0000313" key="5">
    <source>
        <dbReference type="EMBL" id="NMM50515.1"/>
    </source>
</evidence>
<dbReference type="InterPro" id="IPR036390">
    <property type="entry name" value="WH_DNA-bd_sf"/>
</dbReference>
<protein>
    <submittedName>
        <fullName evidence="5">BlaI/MecI/CopY family transcriptional regulator</fullName>
    </submittedName>
</protein>
<reference evidence="5 6" key="1">
    <citation type="submission" date="2020-04" db="EMBL/GenBank/DDBJ databases">
        <title>Flammeovirgaceae bacterium KN852 isolated from deep sea.</title>
        <authorList>
            <person name="Zhang D.-C."/>
        </authorList>
    </citation>
    <scope>NUCLEOTIDE SEQUENCE [LARGE SCALE GENOMIC DNA]</scope>
    <source>
        <strain evidence="5 6">KN852</strain>
    </source>
</reference>
<evidence type="ECO:0000256" key="1">
    <source>
        <dbReference type="ARBA" id="ARBA00011046"/>
    </source>
</evidence>
<comment type="caution">
    <text evidence="5">The sequence shown here is derived from an EMBL/GenBank/DDBJ whole genome shotgun (WGS) entry which is preliminary data.</text>
</comment>
<comment type="similarity">
    <text evidence="1">Belongs to the BlaI transcriptional regulatory family.</text>
</comment>
<accession>A0A848J4V6</accession>
<dbReference type="Proteomes" id="UP000559010">
    <property type="component" value="Unassembled WGS sequence"/>
</dbReference>
<organism evidence="5 6">
    <name type="scientific">Marinigracilibium pacificum</name>
    <dbReference type="NCBI Taxonomy" id="2729599"/>
    <lineage>
        <taxon>Bacteria</taxon>
        <taxon>Pseudomonadati</taxon>
        <taxon>Bacteroidota</taxon>
        <taxon>Cytophagia</taxon>
        <taxon>Cytophagales</taxon>
        <taxon>Flammeovirgaceae</taxon>
        <taxon>Marinigracilibium</taxon>
    </lineage>
</organism>
<dbReference type="InterPro" id="IPR036388">
    <property type="entry name" value="WH-like_DNA-bd_sf"/>
</dbReference>
<dbReference type="PIRSF" id="PIRSF019455">
    <property type="entry name" value="CopR_AtkY"/>
    <property type="match status" value="1"/>
</dbReference>
<dbReference type="Gene3D" id="1.10.10.10">
    <property type="entry name" value="Winged helix-like DNA-binding domain superfamily/Winged helix DNA-binding domain"/>
    <property type="match status" value="1"/>
</dbReference>
<keyword evidence="4" id="KW-0804">Transcription</keyword>
<dbReference type="RefSeq" id="WP_169684881.1">
    <property type="nucleotide sequence ID" value="NZ_JABBNU010000013.1"/>
</dbReference>
<dbReference type="SUPFAM" id="SSF46785">
    <property type="entry name" value="Winged helix' DNA-binding domain"/>
    <property type="match status" value="1"/>
</dbReference>
<keyword evidence="3" id="KW-0238">DNA-binding</keyword>
<evidence type="ECO:0000313" key="6">
    <source>
        <dbReference type="Proteomes" id="UP000559010"/>
    </source>
</evidence>
<gene>
    <name evidence="5" type="ORF">HH304_19045</name>
</gene>